<proteinExistence type="predicted"/>
<feature type="transmembrane region" description="Helical" evidence="1">
    <location>
        <begin position="39"/>
        <end position="57"/>
    </location>
</feature>
<keyword evidence="1" id="KW-0812">Transmembrane</keyword>
<evidence type="ECO:0000256" key="1">
    <source>
        <dbReference type="SAM" id="Phobius"/>
    </source>
</evidence>
<evidence type="ECO:0008006" key="4">
    <source>
        <dbReference type="Google" id="ProtNLM"/>
    </source>
</evidence>
<gene>
    <name evidence="2" type="ORF">RIF29_32535</name>
</gene>
<keyword evidence="3" id="KW-1185">Reference proteome</keyword>
<accession>A0AAN9EIA4</accession>
<dbReference type="EMBL" id="JAYWIO010000006">
    <property type="protein sequence ID" value="KAK7258092.1"/>
    <property type="molecule type" value="Genomic_DNA"/>
</dbReference>
<name>A0AAN9EIA4_CROPI</name>
<organism evidence="2 3">
    <name type="scientific">Crotalaria pallida</name>
    <name type="common">Smooth rattlebox</name>
    <name type="synonym">Crotalaria striata</name>
    <dbReference type="NCBI Taxonomy" id="3830"/>
    <lineage>
        <taxon>Eukaryota</taxon>
        <taxon>Viridiplantae</taxon>
        <taxon>Streptophyta</taxon>
        <taxon>Embryophyta</taxon>
        <taxon>Tracheophyta</taxon>
        <taxon>Spermatophyta</taxon>
        <taxon>Magnoliopsida</taxon>
        <taxon>eudicotyledons</taxon>
        <taxon>Gunneridae</taxon>
        <taxon>Pentapetalae</taxon>
        <taxon>rosids</taxon>
        <taxon>fabids</taxon>
        <taxon>Fabales</taxon>
        <taxon>Fabaceae</taxon>
        <taxon>Papilionoideae</taxon>
        <taxon>50 kb inversion clade</taxon>
        <taxon>genistoids sensu lato</taxon>
        <taxon>core genistoids</taxon>
        <taxon>Crotalarieae</taxon>
        <taxon>Crotalaria</taxon>
    </lineage>
</organism>
<evidence type="ECO:0000313" key="3">
    <source>
        <dbReference type="Proteomes" id="UP001372338"/>
    </source>
</evidence>
<feature type="transmembrane region" description="Helical" evidence="1">
    <location>
        <begin position="69"/>
        <end position="89"/>
    </location>
</feature>
<evidence type="ECO:0000313" key="2">
    <source>
        <dbReference type="EMBL" id="KAK7258092.1"/>
    </source>
</evidence>
<sequence length="115" mass="13361">MRWFQTKRRGGPEMLLLLQQQQQGLTEHTMTTFSLSPTLHLLIILSIVISLLWLSHYTDHKAQSHHSALNFQFFLLVSPILLILFFISYSTSGRLNFDFTSSKHHALKRRVVSPI</sequence>
<keyword evidence="1" id="KW-1133">Transmembrane helix</keyword>
<dbReference type="PANTHER" id="PTHR33306">
    <property type="entry name" value="EXPRESSED PROTEIN-RELATED-RELATED"/>
    <property type="match status" value="1"/>
</dbReference>
<comment type="caution">
    <text evidence="2">The sequence shown here is derived from an EMBL/GenBank/DDBJ whole genome shotgun (WGS) entry which is preliminary data.</text>
</comment>
<protein>
    <recommendedName>
        <fullName evidence="4">Transmembrane protein</fullName>
    </recommendedName>
</protein>
<keyword evidence="1" id="KW-0472">Membrane</keyword>
<reference evidence="2 3" key="1">
    <citation type="submission" date="2024-01" db="EMBL/GenBank/DDBJ databases">
        <title>The genomes of 5 underutilized Papilionoideae crops provide insights into root nodulation and disease resistanc.</title>
        <authorList>
            <person name="Yuan L."/>
        </authorList>
    </citation>
    <scope>NUCLEOTIDE SEQUENCE [LARGE SCALE GENOMIC DNA]</scope>
    <source>
        <strain evidence="2">ZHUSHIDOU_FW_LH</strain>
        <tissue evidence="2">Leaf</tissue>
    </source>
</reference>
<dbReference type="PANTHER" id="PTHR33306:SF21">
    <property type="entry name" value="TRANSMEMBRANE PROTEIN"/>
    <property type="match status" value="1"/>
</dbReference>
<dbReference type="Proteomes" id="UP001372338">
    <property type="component" value="Unassembled WGS sequence"/>
</dbReference>
<dbReference type="AlphaFoldDB" id="A0AAN9EIA4"/>